<dbReference type="InterPro" id="IPR002885">
    <property type="entry name" value="PPR_rpt"/>
</dbReference>
<feature type="repeat" description="PPR" evidence="7">
    <location>
        <begin position="113"/>
        <end position="147"/>
    </location>
</feature>
<evidence type="ECO:0000313" key="10">
    <source>
        <dbReference type="EMBL" id="KAJ9558148.1"/>
    </source>
</evidence>
<feature type="repeat" description="PPR" evidence="7">
    <location>
        <begin position="416"/>
        <end position="446"/>
    </location>
</feature>
<evidence type="ECO:0000313" key="11">
    <source>
        <dbReference type="Proteomes" id="UP001172457"/>
    </source>
</evidence>
<evidence type="ECO:0000256" key="5">
    <source>
        <dbReference type="ARBA" id="ARBA00022833"/>
    </source>
</evidence>
<dbReference type="EMBL" id="JARYMX010000003">
    <property type="protein sequence ID" value="KAJ9558148.1"/>
    <property type="molecule type" value="Genomic_DNA"/>
</dbReference>
<feature type="region of interest" description="Disordered" evidence="8">
    <location>
        <begin position="1125"/>
        <end position="1201"/>
    </location>
</feature>
<comment type="caution">
    <text evidence="10">The sequence shown here is derived from an EMBL/GenBank/DDBJ whole genome shotgun (WGS) entry which is preliminary data.</text>
</comment>
<dbReference type="GO" id="GO:0008270">
    <property type="term" value="F:zinc ion binding"/>
    <property type="evidence" value="ECO:0007669"/>
    <property type="project" value="UniProtKB-KW"/>
</dbReference>
<dbReference type="Gene3D" id="1.25.40.10">
    <property type="entry name" value="Tetratricopeptide repeat domain"/>
    <property type="match status" value="6"/>
</dbReference>
<feature type="region of interest" description="Disordered" evidence="8">
    <location>
        <begin position="978"/>
        <end position="997"/>
    </location>
</feature>
<feature type="domain" description="BED-type" evidence="9">
    <location>
        <begin position="1046"/>
        <end position="1102"/>
    </location>
</feature>
<evidence type="ECO:0000259" key="9">
    <source>
        <dbReference type="PROSITE" id="PS50808"/>
    </source>
</evidence>
<dbReference type="FunFam" id="1.25.40.10:FF:000031">
    <property type="entry name" value="Pentatricopeptide repeat-containing protein mitochondrial"/>
    <property type="match status" value="1"/>
</dbReference>
<evidence type="ECO:0000256" key="8">
    <source>
        <dbReference type="SAM" id="MobiDB-lite"/>
    </source>
</evidence>
<keyword evidence="5" id="KW-0862">Zinc</keyword>
<proteinExistence type="inferred from homology"/>
<accession>A0AA38TBZ7</accession>
<keyword evidence="11" id="KW-1185">Reference proteome</keyword>
<dbReference type="PROSITE" id="PS51375">
    <property type="entry name" value="PPR"/>
    <property type="match status" value="8"/>
</dbReference>
<protein>
    <recommendedName>
        <fullName evidence="9">BED-type domain-containing protein</fullName>
    </recommendedName>
</protein>
<feature type="repeat" description="PPR" evidence="7">
    <location>
        <begin position="82"/>
        <end position="112"/>
    </location>
</feature>
<reference evidence="10" key="1">
    <citation type="submission" date="2023-03" db="EMBL/GenBank/DDBJ databases">
        <title>Chromosome-scale reference genome and RAD-based genetic map of yellow starthistle (Centaurea solstitialis) reveal putative structural variation and QTLs associated with invader traits.</title>
        <authorList>
            <person name="Reatini B."/>
            <person name="Cang F.A."/>
            <person name="Jiang Q."/>
            <person name="Mckibben M.T.W."/>
            <person name="Barker M.S."/>
            <person name="Rieseberg L.H."/>
            <person name="Dlugosch K.M."/>
        </authorList>
    </citation>
    <scope>NUCLEOTIDE SEQUENCE</scope>
    <source>
        <strain evidence="10">CAN-66</strain>
        <tissue evidence="10">Leaf</tissue>
    </source>
</reference>
<feature type="compositionally biased region" description="Basic and acidic residues" evidence="8">
    <location>
        <begin position="1031"/>
        <end position="1050"/>
    </location>
</feature>
<dbReference type="Pfam" id="PF14432">
    <property type="entry name" value="DYW_deaminase"/>
    <property type="match status" value="1"/>
</dbReference>
<feature type="repeat" description="PPR" evidence="7">
    <location>
        <begin position="214"/>
        <end position="248"/>
    </location>
</feature>
<evidence type="ECO:0000256" key="1">
    <source>
        <dbReference type="ARBA" id="ARBA00006643"/>
    </source>
</evidence>
<dbReference type="FunFam" id="1.25.40.10:FF:001404">
    <property type="entry name" value="Putative pentatricopeptide repeat-containing protein"/>
    <property type="match status" value="1"/>
</dbReference>
<dbReference type="AlphaFoldDB" id="A0AA38TBZ7"/>
<dbReference type="InterPro" id="IPR011990">
    <property type="entry name" value="TPR-like_helical_dom_sf"/>
</dbReference>
<feature type="compositionally biased region" description="Acidic residues" evidence="8">
    <location>
        <begin position="1129"/>
        <end position="1144"/>
    </location>
</feature>
<dbReference type="NCBIfam" id="TIGR00756">
    <property type="entry name" value="PPR"/>
    <property type="match status" value="7"/>
</dbReference>
<dbReference type="PROSITE" id="PS50808">
    <property type="entry name" value="ZF_BED"/>
    <property type="match status" value="2"/>
</dbReference>
<evidence type="ECO:0000256" key="4">
    <source>
        <dbReference type="ARBA" id="ARBA00022771"/>
    </source>
</evidence>
<dbReference type="InterPro" id="IPR032867">
    <property type="entry name" value="DYW_dom"/>
</dbReference>
<dbReference type="InterPro" id="IPR046960">
    <property type="entry name" value="PPR_At4g14850-like_plant"/>
</dbReference>
<feature type="repeat" description="PPR" evidence="7">
    <location>
        <begin position="315"/>
        <end position="349"/>
    </location>
</feature>
<dbReference type="PANTHER" id="PTHR47926:SF475">
    <property type="entry name" value="DYW DOMAIN-CONTAINING PROTEIN"/>
    <property type="match status" value="1"/>
</dbReference>
<name>A0AA38TBZ7_9ASTR</name>
<sequence>MIVFPVRLGSSGATTTNPKRRCLLLSYSLYTRATVTHSVDASIIKTGFNPDTSRTNFKLNDLVASGQVAQAHQLFDEMRHRNTYSLNTLISGYVKSGNLTRARDLFDGMAVRTEVSWTILIGGYSQHNQPVGAFKLYAEMCRWGTVPDYVTFATLLSGCNETLMTKTVTQVHSHIVKLGFNWTLKVCNSLVDAYCKTGTLELANRLFLEMPIRDSVTFNAMITGYSNDGLDDQAINLFVEMQSLGILPSEFTFAAVICASMGLNNVSLGRQFHTLVIKANFFWNVFVSNAFLDFYSKHNCIDDAKRLFDEMPLRDCVSYNVIITGFVWAGKVKESLDIFHELQSTSFNRQQFPFATMLSLAATELNLKIGRQIHAQALVTEADSDILVGNALVDMYARCDSFEEAEAIFARLSGRSAVPWTAIISAYVQKGFYDEALQLFKKMRQDYVYGDQATFASTLRASANLTSLSLGKQLHSAMVTLGCISNVYCGSSLVDMYAKCGHIKEAKQAFEEMPVRNVVSWNAMISAYAQDGDGEATLKTFEDLIKSGLEPDSVSFLGVLTACSHRGLVEQGLAHFKSMTQRHKIAVKREHYASMVDLLCRCGQFGEAERLMNEMPFEPDEIMLSSVMRSCRVHKNQDFAKRAADALFKMEILRDAAPYVNMSNIYAEAGQWEDVSKVKKAMKDRGVKKVTAYSWVEVNHHVHVFTANDRTHPQIEDIRMKIGVLGRKMEEEGYKPDTSVILQNVNEEVKVESLKYHSERLAIAFALMSTPEGSPIVVMKNLRACVDCHAAIKVISKIVGRDIVVRDSSRVKLSSRTALFHINPAAAGIISSLPLYLSALSPASFFSRLRSSSSAKLHVTGQASHRWPSCKWPASYSTERLLPMLSTDGFEIWMVKDKDDPGWQYGTFVEGSKNSVQCHFCGKICSAGITRLKHHFVGDDRNIKKCKKVPDDVSRMFKELFEKKKEKKEAENKIPHFDEVVELENEDEDDDENEDELRRQIQAKRKKQATANTSTKVKGPINLYYMPSGQGERKGEHCRKLPPQRNKDDPGWQYGTFVEGSKNSVQCHFCGKICSAGITRLKHHFVGDDRNIKKCKKVPDDVSRMFKELFEKKKEKKEAENKIPHFDEVVELENEDEDDDEDEDELRRQIQAKRKKQATANTSTKVKGPINLYYMPSGQGERKGEHCRKLPPQRSTKKAKT</sequence>
<feature type="domain" description="BED-type" evidence="9">
    <location>
        <begin position="897"/>
        <end position="953"/>
    </location>
</feature>
<dbReference type="GO" id="GO:0003723">
    <property type="term" value="F:RNA binding"/>
    <property type="evidence" value="ECO:0007669"/>
    <property type="project" value="InterPro"/>
</dbReference>
<keyword evidence="3" id="KW-0677">Repeat</keyword>
<feature type="compositionally biased region" description="Basic residues" evidence="8">
    <location>
        <begin position="1189"/>
        <end position="1201"/>
    </location>
</feature>
<dbReference type="InterPro" id="IPR003656">
    <property type="entry name" value="Znf_BED"/>
</dbReference>
<dbReference type="GO" id="GO:0003677">
    <property type="term" value="F:DNA binding"/>
    <property type="evidence" value="ECO:0007669"/>
    <property type="project" value="InterPro"/>
</dbReference>
<feature type="region of interest" description="Disordered" evidence="8">
    <location>
        <begin position="1028"/>
        <end position="1051"/>
    </location>
</feature>
<feature type="repeat" description="PPR" evidence="7">
    <location>
        <begin position="655"/>
        <end position="689"/>
    </location>
</feature>
<feature type="repeat" description="PPR" evidence="7">
    <location>
        <begin position="183"/>
        <end position="213"/>
    </location>
</feature>
<dbReference type="InterPro" id="IPR046848">
    <property type="entry name" value="E_motif"/>
</dbReference>
<dbReference type="Pfam" id="PF20431">
    <property type="entry name" value="E_motif"/>
    <property type="match status" value="1"/>
</dbReference>
<dbReference type="Pfam" id="PF02892">
    <property type="entry name" value="zf-BED"/>
    <property type="match status" value="2"/>
</dbReference>
<feature type="compositionally biased region" description="Acidic residues" evidence="8">
    <location>
        <begin position="980"/>
        <end position="995"/>
    </location>
</feature>
<dbReference type="Pfam" id="PF01535">
    <property type="entry name" value="PPR"/>
    <property type="match status" value="7"/>
</dbReference>
<dbReference type="PANTHER" id="PTHR47926">
    <property type="entry name" value="PENTATRICOPEPTIDE REPEAT-CONTAINING PROTEIN"/>
    <property type="match status" value="1"/>
</dbReference>
<gene>
    <name evidence="10" type="ORF">OSB04_012762</name>
</gene>
<dbReference type="Proteomes" id="UP001172457">
    <property type="component" value="Chromosome 3"/>
</dbReference>
<evidence type="ECO:0000256" key="6">
    <source>
        <dbReference type="PROSITE-ProRule" id="PRU00027"/>
    </source>
</evidence>
<comment type="similarity">
    <text evidence="1">Belongs to the PPR family. PCMP-H subfamily.</text>
</comment>
<evidence type="ECO:0000256" key="3">
    <source>
        <dbReference type="ARBA" id="ARBA00022737"/>
    </source>
</evidence>
<dbReference type="FunFam" id="1.25.40.10:FF:000227">
    <property type="entry name" value="Pentatricopeptide repeat-containing protein At3g13880"/>
    <property type="match status" value="1"/>
</dbReference>
<dbReference type="GO" id="GO:0009451">
    <property type="term" value="P:RNA modification"/>
    <property type="evidence" value="ECO:0007669"/>
    <property type="project" value="InterPro"/>
</dbReference>
<dbReference type="Pfam" id="PF13041">
    <property type="entry name" value="PPR_2"/>
    <property type="match status" value="3"/>
</dbReference>
<evidence type="ECO:0000256" key="2">
    <source>
        <dbReference type="ARBA" id="ARBA00022723"/>
    </source>
</evidence>
<keyword evidence="2" id="KW-0479">Metal-binding</keyword>
<evidence type="ECO:0000256" key="7">
    <source>
        <dbReference type="PROSITE-ProRule" id="PRU00708"/>
    </source>
</evidence>
<organism evidence="10 11">
    <name type="scientific">Centaurea solstitialis</name>
    <name type="common">yellow star-thistle</name>
    <dbReference type="NCBI Taxonomy" id="347529"/>
    <lineage>
        <taxon>Eukaryota</taxon>
        <taxon>Viridiplantae</taxon>
        <taxon>Streptophyta</taxon>
        <taxon>Embryophyta</taxon>
        <taxon>Tracheophyta</taxon>
        <taxon>Spermatophyta</taxon>
        <taxon>Magnoliopsida</taxon>
        <taxon>eudicotyledons</taxon>
        <taxon>Gunneridae</taxon>
        <taxon>Pentapetalae</taxon>
        <taxon>asterids</taxon>
        <taxon>campanulids</taxon>
        <taxon>Asterales</taxon>
        <taxon>Asteraceae</taxon>
        <taxon>Carduoideae</taxon>
        <taxon>Cardueae</taxon>
        <taxon>Centaureinae</taxon>
        <taxon>Centaurea</taxon>
    </lineage>
</organism>
<feature type="repeat" description="PPR" evidence="7">
    <location>
        <begin position="517"/>
        <end position="551"/>
    </location>
</feature>
<keyword evidence="4 6" id="KW-0863">Zinc-finger</keyword>